<comment type="caution">
    <text evidence="3">The sequence shown here is derived from an EMBL/GenBank/DDBJ whole genome shotgun (WGS) entry which is preliminary data.</text>
</comment>
<dbReference type="GO" id="GO:0000272">
    <property type="term" value="P:polysaccharide catabolic process"/>
    <property type="evidence" value="ECO:0007669"/>
    <property type="project" value="InterPro"/>
</dbReference>
<dbReference type="PROSITE" id="PS51766">
    <property type="entry name" value="DOCKERIN"/>
    <property type="match status" value="1"/>
</dbReference>
<dbReference type="InterPro" id="IPR036439">
    <property type="entry name" value="Dockerin_dom_sf"/>
</dbReference>
<evidence type="ECO:0000256" key="1">
    <source>
        <dbReference type="SAM" id="SignalP"/>
    </source>
</evidence>
<dbReference type="Pfam" id="PF00404">
    <property type="entry name" value="Dockerin_1"/>
    <property type="match status" value="1"/>
</dbReference>
<dbReference type="InterPro" id="IPR002105">
    <property type="entry name" value="Dockerin_1_rpt"/>
</dbReference>
<dbReference type="SUPFAM" id="SSF63446">
    <property type="entry name" value="Type I dockerin domain"/>
    <property type="match status" value="1"/>
</dbReference>
<dbReference type="PROSITE" id="PS51257">
    <property type="entry name" value="PROKAR_LIPOPROTEIN"/>
    <property type="match status" value="1"/>
</dbReference>
<evidence type="ECO:0000313" key="4">
    <source>
        <dbReference type="Proteomes" id="UP000633365"/>
    </source>
</evidence>
<keyword evidence="1" id="KW-0732">Signal</keyword>
<dbReference type="InterPro" id="IPR016134">
    <property type="entry name" value="Dockerin_dom"/>
</dbReference>
<feature type="domain" description="Dockerin" evidence="2">
    <location>
        <begin position="251"/>
        <end position="317"/>
    </location>
</feature>
<dbReference type="EMBL" id="JAEQMG010000114">
    <property type="protein sequence ID" value="MBK6089102.1"/>
    <property type="molecule type" value="Genomic_DNA"/>
</dbReference>
<evidence type="ECO:0000313" key="3">
    <source>
        <dbReference type="EMBL" id="MBK6089102.1"/>
    </source>
</evidence>
<dbReference type="AlphaFoldDB" id="A0A935C3N1"/>
<dbReference type="GO" id="GO:0004553">
    <property type="term" value="F:hydrolase activity, hydrolyzing O-glycosyl compounds"/>
    <property type="evidence" value="ECO:0007669"/>
    <property type="project" value="InterPro"/>
</dbReference>
<keyword evidence="4" id="KW-1185">Reference proteome</keyword>
<name>A0A935C3N1_9FIRM</name>
<feature type="chain" id="PRO_5037320758" evidence="1">
    <location>
        <begin position="29"/>
        <end position="322"/>
    </location>
</feature>
<sequence length="322" mass="35810">MKTVLTKYCALILVISLLTACDATVVSAEEIIYQPQTSVEEAIAQAGSATGGSIATNRIYFQMPRLDSWYSEYGVYHNRYYAGIYWWNGSVQPQAYPGYRASVDQYDQGVYYADVPADVINVIWNNGFFAEQSENPDIFDQHCQTEIINIEEAYAGDYDTLPEGSPNQTDMDGCIFIVDPDPEITTSPYIPNRPFVGNWYVYYGDGCYGSYATTSENFISRDENCLNPDHFDEQGVHIGGDHIKAPDVPNDTLVYGDADCDGAVTILDATVIQRVLIEYPQDVFSEKAADVDGNGLDVTDATRIQRFTAGMIDHFPIENALV</sequence>
<dbReference type="Proteomes" id="UP000633365">
    <property type="component" value="Unassembled WGS sequence"/>
</dbReference>
<feature type="signal peptide" evidence="1">
    <location>
        <begin position="1"/>
        <end position="28"/>
    </location>
</feature>
<proteinExistence type="predicted"/>
<evidence type="ECO:0000259" key="2">
    <source>
        <dbReference type="PROSITE" id="PS51766"/>
    </source>
</evidence>
<dbReference type="Gene3D" id="1.10.1330.10">
    <property type="entry name" value="Dockerin domain"/>
    <property type="match status" value="1"/>
</dbReference>
<protein>
    <submittedName>
        <fullName evidence="3">Dockerin type I repeat-containing protein</fullName>
    </submittedName>
</protein>
<dbReference type="CDD" id="cd14256">
    <property type="entry name" value="Dockerin_I"/>
    <property type="match status" value="1"/>
</dbReference>
<reference evidence="3" key="1">
    <citation type="submission" date="2021-01" db="EMBL/GenBank/DDBJ databases">
        <title>Genome public.</title>
        <authorList>
            <person name="Liu C."/>
            <person name="Sun Q."/>
        </authorList>
    </citation>
    <scope>NUCLEOTIDE SEQUENCE</scope>
    <source>
        <strain evidence="3">M6</strain>
    </source>
</reference>
<gene>
    <name evidence="3" type="ORF">JKK62_10705</name>
</gene>
<dbReference type="RefSeq" id="WP_201427896.1">
    <property type="nucleotide sequence ID" value="NZ_JAEQMG010000114.1"/>
</dbReference>
<accession>A0A935C3N1</accession>
<organism evidence="3 4">
    <name type="scientific">Ruminococcus difficilis</name>
    <dbReference type="NCBI Taxonomy" id="2763069"/>
    <lineage>
        <taxon>Bacteria</taxon>
        <taxon>Bacillati</taxon>
        <taxon>Bacillota</taxon>
        <taxon>Clostridia</taxon>
        <taxon>Eubacteriales</taxon>
        <taxon>Oscillospiraceae</taxon>
        <taxon>Ruminococcus</taxon>
    </lineage>
</organism>